<dbReference type="GO" id="GO:0016491">
    <property type="term" value="F:oxidoreductase activity"/>
    <property type="evidence" value="ECO:0007669"/>
    <property type="project" value="TreeGrafter"/>
</dbReference>
<organism evidence="2 3">
    <name type="scientific">Stentor coeruleus</name>
    <dbReference type="NCBI Taxonomy" id="5963"/>
    <lineage>
        <taxon>Eukaryota</taxon>
        <taxon>Sar</taxon>
        <taxon>Alveolata</taxon>
        <taxon>Ciliophora</taxon>
        <taxon>Postciliodesmatophora</taxon>
        <taxon>Heterotrichea</taxon>
        <taxon>Heterotrichida</taxon>
        <taxon>Stentoridae</taxon>
        <taxon>Stentor</taxon>
    </lineage>
</organism>
<dbReference type="EMBL" id="MPUH01000221">
    <property type="protein sequence ID" value="OMJ85924.1"/>
    <property type="molecule type" value="Genomic_DNA"/>
</dbReference>
<protein>
    <recommendedName>
        <fullName evidence="4">TOG domain-containing protein</fullName>
    </recommendedName>
</protein>
<dbReference type="AlphaFoldDB" id="A0A1R2CA95"/>
<feature type="region of interest" description="Disordered" evidence="1">
    <location>
        <begin position="1"/>
        <end position="64"/>
    </location>
</feature>
<accession>A0A1R2CA95</accession>
<evidence type="ECO:0008006" key="4">
    <source>
        <dbReference type="Google" id="ProtNLM"/>
    </source>
</evidence>
<reference evidence="2 3" key="1">
    <citation type="submission" date="2016-11" db="EMBL/GenBank/DDBJ databases">
        <title>The macronuclear genome of Stentor coeruleus: a giant cell with tiny introns.</title>
        <authorList>
            <person name="Slabodnick M."/>
            <person name="Ruby J.G."/>
            <person name="Reiff S.B."/>
            <person name="Swart E.C."/>
            <person name="Gosai S."/>
            <person name="Prabakaran S."/>
            <person name="Witkowska E."/>
            <person name="Larue G.E."/>
            <person name="Fisher S."/>
            <person name="Freeman R.M."/>
            <person name="Gunawardena J."/>
            <person name="Chu W."/>
            <person name="Stover N.A."/>
            <person name="Gregory B.D."/>
            <person name="Nowacki M."/>
            <person name="Derisi J."/>
            <person name="Roy S.W."/>
            <person name="Marshall W.F."/>
            <person name="Sood P."/>
        </authorList>
    </citation>
    <scope>NUCLEOTIDE SEQUENCE [LARGE SCALE GENOMIC DNA]</scope>
    <source>
        <strain evidence="2">WM001</strain>
    </source>
</reference>
<dbReference type="PANTHER" id="PTHR12697">
    <property type="entry name" value="PBS LYASE HEAT-LIKE PROTEIN"/>
    <property type="match status" value="1"/>
</dbReference>
<dbReference type="PANTHER" id="PTHR12697:SF5">
    <property type="entry name" value="DEOXYHYPUSINE HYDROXYLASE"/>
    <property type="match status" value="1"/>
</dbReference>
<dbReference type="Proteomes" id="UP000187209">
    <property type="component" value="Unassembled WGS sequence"/>
</dbReference>
<proteinExistence type="predicted"/>
<name>A0A1R2CA95_9CILI</name>
<dbReference type="InterPro" id="IPR004155">
    <property type="entry name" value="PBS_lyase_HEAT"/>
</dbReference>
<evidence type="ECO:0000313" key="3">
    <source>
        <dbReference type="Proteomes" id="UP000187209"/>
    </source>
</evidence>
<dbReference type="Gene3D" id="1.25.10.10">
    <property type="entry name" value="Leucine-rich Repeat Variant"/>
    <property type="match status" value="3"/>
</dbReference>
<dbReference type="SMART" id="SM00567">
    <property type="entry name" value="EZ_HEAT"/>
    <property type="match status" value="4"/>
</dbReference>
<gene>
    <name evidence="2" type="ORF">SteCoe_12627</name>
</gene>
<evidence type="ECO:0000313" key="2">
    <source>
        <dbReference type="EMBL" id="OMJ85924.1"/>
    </source>
</evidence>
<dbReference type="InterPro" id="IPR011989">
    <property type="entry name" value="ARM-like"/>
</dbReference>
<dbReference type="SUPFAM" id="SSF48371">
    <property type="entry name" value="ARM repeat"/>
    <property type="match status" value="1"/>
</dbReference>
<keyword evidence="3" id="KW-1185">Reference proteome</keyword>
<feature type="compositionally biased region" description="Acidic residues" evidence="1">
    <location>
        <begin position="19"/>
        <end position="28"/>
    </location>
</feature>
<comment type="caution">
    <text evidence="2">The sequence shown here is derived from an EMBL/GenBank/DDBJ whole genome shotgun (WGS) entry which is preliminary data.</text>
</comment>
<dbReference type="OrthoDB" id="310568at2759"/>
<feature type="compositionally biased region" description="Polar residues" evidence="1">
    <location>
        <begin position="30"/>
        <end position="64"/>
    </location>
</feature>
<dbReference type="InterPro" id="IPR016024">
    <property type="entry name" value="ARM-type_fold"/>
</dbReference>
<sequence>MSLQYISPDDEYMSPIDDYSPDQSEELEYTPSSNRNNTSKSIATPQRSINKARNIPTESNNMPIRAQSTSKQILSNVLEQDWSISSPSKKKRMKILKQSIQKSDSKRDISPTKGNIDNITAKKFSNYHSESHPFVIKSEQLRKSLENVKNTEFYGIESLSPESKAVKCLEHLKSFSKDVKFTALHHLYNIVIGKVTDSVIEIILDELLHFLDKWEELDDEFLEYMLEIIGTIGPHPMSIEKLPLMISMIIHDETSTHVNLHQAAFSCVFHLGFSGVESLIKLANKEFPYLQAWVLEKLVVTNLVQRTIIVPALAQDALTGPGPIKAQAVSALNRMYSVVWEGGALPVLLALMEEGSVDRPLVACTIRACGQIGEQTLIKLLKQSPSGKVRMACAGAICWRVPTRPRQIEIRVVTESVKYEESLVPGTVWRYLGNIRPVVQDDINDEAILEINARDLIASLQRWVRRENRNSIGEVFPLLPTMPIINDTAIEEEQEISLQAIRALSRALKDDHPGVRETAAYSLGFIGLPEAAETINALIRALKDKMPQIRNMAAWAIGRLGTEAAKATTDLLILLKDEFWKVRSAACISLASAGPYAANIAIPVLLKVLKEGSINRATVAETIVRLGVQGEKIVIDMLNKEPLSNIILRTSIIKGLGQANVGNNNIDYVIETLYKLSVDRTPQIRKEALLSMKSIAERSKAKLTYLKPKTLLPLYIRYLKDPVKEIRDICVQCIVNTGPQGELTLIEALTKDSNHIVRAQAAKGLGLLSPGSFRTLILGLHDSHPYVRKAVASIIYKYYTVKTLMQEYMQKVTQRQTLRCAIREVLALPYPLPLGCNNLLKEFLGLLEEEANKEYTE</sequence>
<evidence type="ECO:0000256" key="1">
    <source>
        <dbReference type="SAM" id="MobiDB-lite"/>
    </source>
</evidence>